<name>A0A2N3HWK4_9BACT</name>
<dbReference type="RefSeq" id="WP_101311140.1">
    <property type="nucleotide sequence ID" value="NZ_MVDE01000035.1"/>
</dbReference>
<reference evidence="3 4" key="1">
    <citation type="journal article" date="2017" name="Front. Microbiol.">
        <title>Labilibaculum manganireducens gen. nov., sp. nov. and Labilibaculum filiforme sp. nov., Novel Bacteroidetes Isolated from Subsurface Sediments of the Baltic Sea.</title>
        <authorList>
            <person name="Vandieken V."/>
            <person name="Marshall I.P."/>
            <person name="Niemann H."/>
            <person name="Engelen B."/>
            <person name="Cypionka H."/>
        </authorList>
    </citation>
    <scope>NUCLEOTIDE SEQUENCE [LARGE SCALE GENOMIC DNA]</scope>
    <source>
        <strain evidence="3 4">59.10-2M</strain>
    </source>
</reference>
<accession>A0A2N3HWK4</accession>
<feature type="transmembrane region" description="Helical" evidence="1">
    <location>
        <begin position="35"/>
        <end position="57"/>
    </location>
</feature>
<comment type="caution">
    <text evidence="3">The sequence shown here is derived from an EMBL/GenBank/DDBJ whole genome shotgun (WGS) entry which is preliminary data.</text>
</comment>
<dbReference type="EMBL" id="MVDE01000035">
    <property type="protein sequence ID" value="PKQ62421.1"/>
    <property type="molecule type" value="Genomic_DNA"/>
</dbReference>
<feature type="domain" description="Uncharacterized protein YyaB-like PH" evidence="2">
    <location>
        <begin position="53"/>
        <end position="127"/>
    </location>
</feature>
<dbReference type="AlphaFoldDB" id="A0A2N3HWK4"/>
<dbReference type="InterPro" id="IPR009589">
    <property type="entry name" value="PH_YyaB-like"/>
</dbReference>
<evidence type="ECO:0000256" key="1">
    <source>
        <dbReference type="SAM" id="Phobius"/>
    </source>
</evidence>
<proteinExistence type="predicted"/>
<dbReference type="Proteomes" id="UP000233618">
    <property type="component" value="Unassembled WGS sequence"/>
</dbReference>
<evidence type="ECO:0000313" key="4">
    <source>
        <dbReference type="Proteomes" id="UP000233618"/>
    </source>
</evidence>
<protein>
    <recommendedName>
        <fullName evidence="2">Uncharacterized protein YyaB-like PH domain-containing protein</fullName>
    </recommendedName>
</protein>
<keyword evidence="1" id="KW-0812">Transmembrane</keyword>
<dbReference type="Pfam" id="PF06713">
    <property type="entry name" value="bPH_4"/>
    <property type="match status" value="1"/>
</dbReference>
<evidence type="ECO:0000259" key="2">
    <source>
        <dbReference type="Pfam" id="PF06713"/>
    </source>
</evidence>
<dbReference type="GO" id="GO:0030153">
    <property type="term" value="P:bacteriocin immunity"/>
    <property type="evidence" value="ECO:0007669"/>
    <property type="project" value="InterPro"/>
</dbReference>
<keyword evidence="4" id="KW-1185">Reference proteome</keyword>
<keyword evidence="1" id="KW-0472">Membrane</keyword>
<organism evidence="3 4">
    <name type="scientific">Labilibaculum manganireducens</name>
    <dbReference type="NCBI Taxonomy" id="1940525"/>
    <lineage>
        <taxon>Bacteria</taxon>
        <taxon>Pseudomonadati</taxon>
        <taxon>Bacteroidota</taxon>
        <taxon>Bacteroidia</taxon>
        <taxon>Marinilabiliales</taxon>
        <taxon>Marinifilaceae</taxon>
        <taxon>Labilibaculum</taxon>
    </lineage>
</organism>
<evidence type="ECO:0000313" key="3">
    <source>
        <dbReference type="EMBL" id="PKQ62421.1"/>
    </source>
</evidence>
<sequence length="144" mass="16127">MIKYNSKVGIGILLFLIIVLGGVSIPMIYNKIWIGLAVILSVIGFIGYIFTTTYYLITDKDLIVKSGFMVNKTISIDSIREISESNNPLSSPANSLDRLEINYSRKGTILISPKNKAGFLNHLIEINPKIELKIKNEDLLKKLK</sequence>
<gene>
    <name evidence="3" type="ORF">BZG01_17460</name>
</gene>
<keyword evidence="1" id="KW-1133">Transmembrane helix</keyword>
<feature type="transmembrane region" description="Helical" evidence="1">
    <location>
        <begin position="12"/>
        <end position="29"/>
    </location>
</feature>